<evidence type="ECO:0000313" key="3">
    <source>
        <dbReference type="EMBL" id="SEG43811.1"/>
    </source>
</evidence>
<accession>A0A1H6A5U0</accession>
<evidence type="ECO:0000313" key="4">
    <source>
        <dbReference type="Proteomes" id="UP000236736"/>
    </source>
</evidence>
<dbReference type="EMBL" id="FNVR01000037">
    <property type="protein sequence ID" value="SEG43811.1"/>
    <property type="molecule type" value="Genomic_DNA"/>
</dbReference>
<evidence type="ECO:0000259" key="1">
    <source>
        <dbReference type="Pfam" id="PF00534"/>
    </source>
</evidence>
<keyword evidence="3" id="KW-0808">Transferase</keyword>
<protein>
    <submittedName>
        <fullName evidence="3">Glycosyltransferase involved in cell wall bisynthesis</fullName>
    </submittedName>
</protein>
<dbReference type="STRING" id="1120964.GCA_001313265_06771"/>
<reference evidence="4" key="1">
    <citation type="submission" date="2016-10" db="EMBL/GenBank/DDBJ databases">
        <authorList>
            <person name="Varghese N."/>
            <person name="Submissions S."/>
        </authorList>
    </citation>
    <scope>NUCLEOTIDE SEQUENCE [LARGE SCALE GENOMIC DNA]</scope>
    <source>
        <strain evidence="4">DSM 17298</strain>
    </source>
</reference>
<dbReference type="Gene3D" id="3.40.50.2000">
    <property type="entry name" value="Glycogen Phosphorylase B"/>
    <property type="match status" value="2"/>
</dbReference>
<dbReference type="PANTHER" id="PTHR12526:SF630">
    <property type="entry name" value="GLYCOSYLTRANSFERASE"/>
    <property type="match status" value="1"/>
</dbReference>
<dbReference type="AlphaFoldDB" id="A0A1H6A5U0"/>
<dbReference type="InterPro" id="IPR028098">
    <property type="entry name" value="Glyco_trans_4-like_N"/>
</dbReference>
<organism evidence="3 4">
    <name type="scientific">Algoriphagus boritolerans DSM 17298 = JCM 18970</name>
    <dbReference type="NCBI Taxonomy" id="1120964"/>
    <lineage>
        <taxon>Bacteria</taxon>
        <taxon>Pseudomonadati</taxon>
        <taxon>Bacteroidota</taxon>
        <taxon>Cytophagia</taxon>
        <taxon>Cytophagales</taxon>
        <taxon>Cyclobacteriaceae</taxon>
        <taxon>Algoriphagus</taxon>
    </lineage>
</organism>
<dbReference type="PANTHER" id="PTHR12526">
    <property type="entry name" value="GLYCOSYLTRANSFERASE"/>
    <property type="match status" value="1"/>
</dbReference>
<dbReference type="SUPFAM" id="SSF53756">
    <property type="entry name" value="UDP-Glycosyltransferase/glycogen phosphorylase"/>
    <property type="match status" value="1"/>
</dbReference>
<sequence length="384" mass="43962">MIDTISVGGAELSIYEVVKNLKHTDPIVCVLYKAANGLQKEFEKDLIPLVFFDIQKRFGIGEAIQKLNALIRKEKPHAVHATHYNTEIICRLAVPKFKIPLICSLLNDTYSKERYALFSKKEILKLELYRMVDMLTAKRADKYISVAECILEPNSRYLNLPVDRMVVVQNGRDMDFYHNAKPLDKKSIVPEYQEEDVFLVSNSRVVRSKGFEEMFGAFEILAEKYTNLYLIVVGNGYDFAHYQERAKHMKKGNRIKFMGSRLDMPQILKACDIFWFPTHFEGSPGVVIEAMVCKLPIISTNIPSITENLVNGENALICKRGDIPSLVEKTEILLENPELGKQLAQKAYDLGVKKFDIKTLAAKQEQVYLDLIEEFRVKGIKPKF</sequence>
<feature type="domain" description="Glycosyltransferase subfamily 4-like N-terminal" evidence="2">
    <location>
        <begin position="7"/>
        <end position="175"/>
    </location>
</feature>
<dbReference type="Pfam" id="PF13439">
    <property type="entry name" value="Glyco_transf_4"/>
    <property type="match status" value="1"/>
</dbReference>
<evidence type="ECO:0000259" key="2">
    <source>
        <dbReference type="Pfam" id="PF13439"/>
    </source>
</evidence>
<dbReference type="CDD" id="cd03801">
    <property type="entry name" value="GT4_PimA-like"/>
    <property type="match status" value="1"/>
</dbReference>
<gene>
    <name evidence="3" type="ORF">SAMN03080598_03931</name>
</gene>
<proteinExistence type="predicted"/>
<dbReference type="GO" id="GO:0016757">
    <property type="term" value="F:glycosyltransferase activity"/>
    <property type="evidence" value="ECO:0007669"/>
    <property type="project" value="InterPro"/>
</dbReference>
<feature type="domain" description="Glycosyl transferase family 1" evidence="1">
    <location>
        <begin position="193"/>
        <end position="348"/>
    </location>
</feature>
<dbReference type="InterPro" id="IPR001296">
    <property type="entry name" value="Glyco_trans_1"/>
</dbReference>
<dbReference type="Proteomes" id="UP000236736">
    <property type="component" value="Unassembled WGS sequence"/>
</dbReference>
<dbReference type="Pfam" id="PF00534">
    <property type="entry name" value="Glycos_transf_1"/>
    <property type="match status" value="1"/>
</dbReference>
<name>A0A1H6A5U0_9BACT</name>
<keyword evidence="4" id="KW-1185">Reference proteome</keyword>